<dbReference type="InterPro" id="IPR020103">
    <property type="entry name" value="PsdUridine_synth_cat_dom_sf"/>
</dbReference>
<dbReference type="GO" id="GO:0009982">
    <property type="term" value="F:pseudouridine synthase activity"/>
    <property type="evidence" value="ECO:0007669"/>
    <property type="project" value="InterPro"/>
</dbReference>
<dbReference type="GO" id="GO:0001522">
    <property type="term" value="P:pseudouridine synthesis"/>
    <property type="evidence" value="ECO:0007669"/>
    <property type="project" value="InterPro"/>
</dbReference>
<dbReference type="Gene3D" id="3.30.2350.10">
    <property type="entry name" value="Pseudouridine synthase"/>
    <property type="match status" value="1"/>
</dbReference>
<dbReference type="GO" id="GO:0003723">
    <property type="term" value="F:RNA binding"/>
    <property type="evidence" value="ECO:0007669"/>
    <property type="project" value="InterPro"/>
</dbReference>
<organism evidence="3 4">
    <name type="scientific">Panagrolaimus davidi</name>
    <dbReference type="NCBI Taxonomy" id="227884"/>
    <lineage>
        <taxon>Eukaryota</taxon>
        <taxon>Metazoa</taxon>
        <taxon>Ecdysozoa</taxon>
        <taxon>Nematoda</taxon>
        <taxon>Chromadorea</taxon>
        <taxon>Rhabditida</taxon>
        <taxon>Tylenchina</taxon>
        <taxon>Panagrolaimomorpha</taxon>
        <taxon>Panagrolaimoidea</taxon>
        <taxon>Panagrolaimidae</taxon>
        <taxon>Panagrolaimus</taxon>
    </lineage>
</organism>
<dbReference type="Pfam" id="PF01509">
    <property type="entry name" value="TruB_N"/>
    <property type="match status" value="1"/>
</dbReference>
<evidence type="ECO:0000256" key="1">
    <source>
        <dbReference type="ARBA" id="ARBA00008999"/>
    </source>
</evidence>
<sequence>MVGKFGEQTDKHMIRGRIIERAEWEHISRHKLQKLLTRLRAQYKRTSFELAEVDIKSQAAFELARKGVPRPRILDSPVVYNATVNNFHTPYFDLTIQVTGETDYFLR</sequence>
<dbReference type="InterPro" id="IPR002501">
    <property type="entry name" value="PsdUridine_synth_N"/>
</dbReference>
<dbReference type="GO" id="GO:0006396">
    <property type="term" value="P:RNA processing"/>
    <property type="evidence" value="ECO:0007669"/>
    <property type="project" value="InterPro"/>
</dbReference>
<dbReference type="AlphaFoldDB" id="A0A914PNE8"/>
<protein>
    <submittedName>
        <fullName evidence="4">Pseudouridine synthase II N-terminal domain-containing protein</fullName>
    </submittedName>
</protein>
<evidence type="ECO:0000313" key="4">
    <source>
        <dbReference type="WBParaSite" id="PDA_v2.g17513.t1"/>
    </source>
</evidence>
<dbReference type="PANTHER" id="PTHR13195:SF0">
    <property type="entry name" value="PSEUDOURIDYLATE SYNTHASE TRUB2, MITOCHONDRIAL"/>
    <property type="match status" value="1"/>
</dbReference>
<name>A0A914PNE8_9BILA</name>
<comment type="similarity">
    <text evidence="1">Belongs to the pseudouridine synthase TruB family.</text>
</comment>
<keyword evidence="3" id="KW-1185">Reference proteome</keyword>
<dbReference type="WBParaSite" id="PDA_v2.g17513.t1">
    <property type="protein sequence ID" value="PDA_v2.g17513.t1"/>
    <property type="gene ID" value="PDA_v2.g17513"/>
</dbReference>
<evidence type="ECO:0000259" key="2">
    <source>
        <dbReference type="Pfam" id="PF01509"/>
    </source>
</evidence>
<dbReference type="PANTHER" id="PTHR13195">
    <property type="entry name" value="PSEUDOURIDINE SYNTHASE-RELATED"/>
    <property type="match status" value="1"/>
</dbReference>
<reference evidence="4" key="1">
    <citation type="submission" date="2022-11" db="UniProtKB">
        <authorList>
            <consortium name="WormBaseParasite"/>
        </authorList>
    </citation>
    <scope>IDENTIFICATION</scope>
</reference>
<dbReference type="SUPFAM" id="SSF55120">
    <property type="entry name" value="Pseudouridine synthase"/>
    <property type="match status" value="1"/>
</dbReference>
<dbReference type="InterPro" id="IPR039048">
    <property type="entry name" value="Trub2"/>
</dbReference>
<feature type="domain" description="Pseudouridine synthase II N-terminal" evidence="2">
    <location>
        <begin position="3"/>
        <end position="102"/>
    </location>
</feature>
<accession>A0A914PNE8</accession>
<dbReference type="Proteomes" id="UP000887578">
    <property type="component" value="Unplaced"/>
</dbReference>
<evidence type="ECO:0000313" key="3">
    <source>
        <dbReference type="Proteomes" id="UP000887578"/>
    </source>
</evidence>
<proteinExistence type="inferred from homology"/>